<reference evidence="3" key="1">
    <citation type="journal article" date="2019" name="Gigascience">
        <title>De novo genome assembly of the endangered Acer yangbiense, a plant species with extremely small populations endemic to Yunnan Province, China.</title>
        <authorList>
            <person name="Yang J."/>
            <person name="Wariss H.M."/>
            <person name="Tao L."/>
            <person name="Zhang R."/>
            <person name="Yun Q."/>
            <person name="Hollingsworth P."/>
            <person name="Dao Z."/>
            <person name="Luo G."/>
            <person name="Guo H."/>
            <person name="Ma Y."/>
            <person name="Sun W."/>
        </authorList>
    </citation>
    <scope>NUCLEOTIDE SEQUENCE [LARGE SCALE GENOMIC DNA]</scope>
    <source>
        <strain evidence="3">cv. Malutang</strain>
    </source>
</reference>
<dbReference type="EMBL" id="VAHF01000012">
    <property type="protein sequence ID" value="TXG49461.1"/>
    <property type="molecule type" value="Genomic_DNA"/>
</dbReference>
<evidence type="ECO:0000313" key="3">
    <source>
        <dbReference type="Proteomes" id="UP000323000"/>
    </source>
</evidence>
<dbReference type="PANTHER" id="PTHR46148:SF52">
    <property type="entry name" value="OS04G0603800 PROTEIN"/>
    <property type="match status" value="1"/>
</dbReference>
<dbReference type="InterPro" id="IPR056924">
    <property type="entry name" value="SH3_Tf2-1"/>
</dbReference>
<accession>A0A5C7GY08</accession>
<dbReference type="OrthoDB" id="5554229at2759"/>
<gene>
    <name evidence="2" type="ORF">EZV62_025336</name>
</gene>
<proteinExistence type="predicted"/>
<dbReference type="PANTHER" id="PTHR46148">
    <property type="entry name" value="CHROMO DOMAIN-CONTAINING PROTEIN"/>
    <property type="match status" value="1"/>
</dbReference>
<dbReference type="AlphaFoldDB" id="A0A5C7GY08"/>
<dbReference type="Pfam" id="PF24626">
    <property type="entry name" value="SH3_Tf2-1"/>
    <property type="match status" value="1"/>
</dbReference>
<sequence>MKLTPCFFGSFQVLARMGKVAYRLQLPLASQFHPMFHVSQLKKQIRAAVLSSPTLPPTGTDGQILVYLVAILSRKMVKRHNQAVTQILVQWSNTSPKNANWEDALLIRARFPKALDL</sequence>
<feature type="domain" description="Tf2-1-like SH3-like" evidence="1">
    <location>
        <begin position="2"/>
        <end position="43"/>
    </location>
</feature>
<evidence type="ECO:0000313" key="2">
    <source>
        <dbReference type="EMBL" id="TXG49461.1"/>
    </source>
</evidence>
<dbReference type="SUPFAM" id="SSF54160">
    <property type="entry name" value="Chromo domain-like"/>
    <property type="match status" value="1"/>
</dbReference>
<comment type="caution">
    <text evidence="2">The sequence shown here is derived from an EMBL/GenBank/DDBJ whole genome shotgun (WGS) entry which is preliminary data.</text>
</comment>
<name>A0A5C7GY08_9ROSI</name>
<evidence type="ECO:0000259" key="1">
    <source>
        <dbReference type="Pfam" id="PF24626"/>
    </source>
</evidence>
<keyword evidence="3" id="KW-1185">Reference proteome</keyword>
<protein>
    <recommendedName>
        <fullName evidence="1">Tf2-1-like SH3-like domain-containing protein</fullName>
    </recommendedName>
</protein>
<organism evidence="2 3">
    <name type="scientific">Acer yangbiense</name>
    <dbReference type="NCBI Taxonomy" id="1000413"/>
    <lineage>
        <taxon>Eukaryota</taxon>
        <taxon>Viridiplantae</taxon>
        <taxon>Streptophyta</taxon>
        <taxon>Embryophyta</taxon>
        <taxon>Tracheophyta</taxon>
        <taxon>Spermatophyta</taxon>
        <taxon>Magnoliopsida</taxon>
        <taxon>eudicotyledons</taxon>
        <taxon>Gunneridae</taxon>
        <taxon>Pentapetalae</taxon>
        <taxon>rosids</taxon>
        <taxon>malvids</taxon>
        <taxon>Sapindales</taxon>
        <taxon>Sapindaceae</taxon>
        <taxon>Hippocastanoideae</taxon>
        <taxon>Acereae</taxon>
        <taxon>Acer</taxon>
    </lineage>
</organism>
<dbReference type="Proteomes" id="UP000323000">
    <property type="component" value="Chromosome 12"/>
</dbReference>
<dbReference type="InterPro" id="IPR016197">
    <property type="entry name" value="Chromo-like_dom_sf"/>
</dbReference>